<dbReference type="EMBL" id="FNDZ01000006">
    <property type="protein sequence ID" value="SDI98860.1"/>
    <property type="molecule type" value="Genomic_DNA"/>
</dbReference>
<dbReference type="Gene3D" id="3.40.50.11420">
    <property type="match status" value="1"/>
</dbReference>
<organism evidence="6 7">
    <name type="scientific">Proteiniclasticum ruminis</name>
    <dbReference type="NCBI Taxonomy" id="398199"/>
    <lineage>
        <taxon>Bacteria</taxon>
        <taxon>Bacillati</taxon>
        <taxon>Bacillota</taxon>
        <taxon>Clostridia</taxon>
        <taxon>Eubacteriales</taxon>
        <taxon>Clostridiaceae</taxon>
        <taxon>Proteiniclasticum</taxon>
    </lineage>
</organism>
<dbReference type="GO" id="GO:0030488">
    <property type="term" value="P:tRNA methylation"/>
    <property type="evidence" value="ECO:0007669"/>
    <property type="project" value="TreeGrafter"/>
</dbReference>
<reference evidence="6 7" key="1">
    <citation type="submission" date="2016-10" db="EMBL/GenBank/DDBJ databases">
        <authorList>
            <person name="de Groot N.N."/>
        </authorList>
    </citation>
    <scope>NUCLEOTIDE SEQUENCE [LARGE SCALE GENOMIC DNA]</scope>
    <source>
        <strain evidence="6 7">CGMCC 1.5058</strain>
    </source>
</reference>
<protein>
    <submittedName>
        <fullName evidence="6">[FeFe] hydrogenase H-cluster maturation GTPase HydF</fullName>
    </submittedName>
</protein>
<accession>A0A1G8Q464</accession>
<dbReference type="AlphaFoldDB" id="A0A1G8Q464"/>
<dbReference type="InterPro" id="IPR005225">
    <property type="entry name" value="Small_GTP-bd"/>
</dbReference>
<feature type="domain" description="G" evidence="3">
    <location>
        <begin position="14"/>
        <end position="128"/>
    </location>
</feature>
<evidence type="ECO:0000256" key="1">
    <source>
        <dbReference type="ARBA" id="ARBA00022741"/>
    </source>
</evidence>
<dbReference type="Pfam" id="PF18128">
    <property type="entry name" value="HydF_dimer"/>
    <property type="match status" value="1"/>
</dbReference>
<evidence type="ECO:0000313" key="6">
    <source>
        <dbReference type="EMBL" id="SDI98860.1"/>
    </source>
</evidence>
<name>A0A1G8Q464_9CLOT</name>
<evidence type="ECO:0000256" key="2">
    <source>
        <dbReference type="ARBA" id="ARBA00023134"/>
    </source>
</evidence>
<dbReference type="InterPro" id="IPR023873">
    <property type="entry name" value="FeFe-hyd_GTPase_HydF"/>
</dbReference>
<sequence length="397" mass="44606">MGLHETPRGERIHIGLFGKTNAGKSSLMNAITGQHLAVVSEEKGTTTDPVLKSMELLPLGPVVLMDTPGLDDTSILGKERIKQTYRILEKTDCALVIYQPGEEDDLKLKELIKHLENKNVPFLKVMNKKDLLTETLKTQETFIPVSIYDESSIYALKEAIGTKLSLKKQEKYIIRDLLHPKDLVVLVVPVDSAAPKGRLILPQQMVLREILDYHGKIMVVQVEELEETMRQFQSHIRLVITDSQAFQEVKEMVPRDVALTSFSILMARYKGDLQKAVAGARVLKDLPEGSRILISEGCSHHKQCDDIGTVKLPKWIEAYTGKEFEFHHTNGQEFDLDTKPCDLVIHCGGCMLSEREMKSRISSADSFEVPVTNYGILIAQMNGILERSIEFLRTPTG</sequence>
<dbReference type="Pfam" id="PF01926">
    <property type="entry name" value="MMR_HSR1"/>
    <property type="match status" value="1"/>
</dbReference>
<dbReference type="GO" id="GO:0002098">
    <property type="term" value="P:tRNA wobble uridine modification"/>
    <property type="evidence" value="ECO:0007669"/>
    <property type="project" value="TreeGrafter"/>
</dbReference>
<dbReference type="Gene3D" id="3.40.50.300">
    <property type="entry name" value="P-loop containing nucleotide triphosphate hydrolases"/>
    <property type="match status" value="1"/>
</dbReference>
<evidence type="ECO:0000259" key="5">
    <source>
        <dbReference type="Pfam" id="PF18133"/>
    </source>
</evidence>
<dbReference type="InterPro" id="IPR006073">
    <property type="entry name" value="GTP-bd"/>
</dbReference>
<dbReference type="PRINTS" id="PR00326">
    <property type="entry name" value="GTP1OBG"/>
</dbReference>
<dbReference type="CDD" id="cd00880">
    <property type="entry name" value="Era_like"/>
    <property type="match status" value="1"/>
</dbReference>
<keyword evidence="2" id="KW-0342">GTP-binding</keyword>
<dbReference type="InterPro" id="IPR040644">
    <property type="entry name" value="HydF_tetramer"/>
</dbReference>
<dbReference type="Proteomes" id="UP000183255">
    <property type="component" value="Unassembled WGS sequence"/>
</dbReference>
<evidence type="ECO:0000259" key="3">
    <source>
        <dbReference type="Pfam" id="PF01926"/>
    </source>
</evidence>
<dbReference type="GO" id="GO:0005737">
    <property type="term" value="C:cytoplasm"/>
    <property type="evidence" value="ECO:0007669"/>
    <property type="project" value="TreeGrafter"/>
</dbReference>
<dbReference type="GO" id="GO:0005525">
    <property type="term" value="F:GTP binding"/>
    <property type="evidence" value="ECO:0007669"/>
    <property type="project" value="UniProtKB-KW"/>
</dbReference>
<dbReference type="NCBIfam" id="TIGR03918">
    <property type="entry name" value="GTP_HydF"/>
    <property type="match status" value="1"/>
</dbReference>
<evidence type="ECO:0000313" key="7">
    <source>
        <dbReference type="Proteomes" id="UP000183255"/>
    </source>
</evidence>
<gene>
    <name evidence="6" type="ORF">SAMN05421804_1069</name>
</gene>
<dbReference type="PANTHER" id="PTHR42714:SF6">
    <property type="entry name" value="TRANSLATION INITIATION FACTOR IF-2"/>
    <property type="match status" value="1"/>
</dbReference>
<keyword evidence="1" id="KW-0547">Nucleotide-binding</keyword>
<dbReference type="RefSeq" id="WP_031576872.1">
    <property type="nucleotide sequence ID" value="NZ_FNDZ01000006.1"/>
</dbReference>
<dbReference type="NCBIfam" id="TIGR00231">
    <property type="entry name" value="small_GTP"/>
    <property type="match status" value="1"/>
</dbReference>
<feature type="domain" description="Hydrogen maturase F dimerization" evidence="4">
    <location>
        <begin position="173"/>
        <end position="271"/>
    </location>
</feature>
<dbReference type="PANTHER" id="PTHR42714">
    <property type="entry name" value="TRNA MODIFICATION GTPASE GTPBP3"/>
    <property type="match status" value="1"/>
</dbReference>
<dbReference type="SUPFAM" id="SSF52540">
    <property type="entry name" value="P-loop containing nucleoside triphosphate hydrolases"/>
    <property type="match status" value="1"/>
</dbReference>
<proteinExistence type="predicted"/>
<dbReference type="InterPro" id="IPR027417">
    <property type="entry name" value="P-loop_NTPase"/>
</dbReference>
<dbReference type="Pfam" id="PF18133">
    <property type="entry name" value="HydF_tetramer"/>
    <property type="match status" value="1"/>
</dbReference>
<dbReference type="Gene3D" id="3.40.50.11410">
    <property type="match status" value="1"/>
</dbReference>
<dbReference type="InterPro" id="IPR041606">
    <property type="entry name" value="HydF_dimer"/>
</dbReference>
<feature type="domain" description="Hydrogen maturase F tetramerization" evidence="5">
    <location>
        <begin position="275"/>
        <end position="390"/>
    </location>
</feature>
<evidence type="ECO:0000259" key="4">
    <source>
        <dbReference type="Pfam" id="PF18128"/>
    </source>
</evidence>